<dbReference type="PRINTS" id="PR00038">
    <property type="entry name" value="HTHLUXR"/>
</dbReference>
<evidence type="ECO:0000259" key="4">
    <source>
        <dbReference type="PROSITE" id="PS50043"/>
    </source>
</evidence>
<evidence type="ECO:0000256" key="3">
    <source>
        <dbReference type="PROSITE-ProRule" id="PRU00169"/>
    </source>
</evidence>
<sequence length="216" mass="24037">MTPKEISIVIADDHPLLLDGLYKELDANDFNIVGKAVDGKQALGLITTYKPDLALLDIDMPILTGFDVVKRAKEKGMNTKFIMLSYHKEVDYVTKAKALQINGYLLKEDSFLEIKRCISSVLKGETYFSPSFDNLSLQNASEELRKIQFLTPSEVTILKLIASQMSNAEIADSLSVSIRTIEKHRSNIISKLDIDGGTNALTNWTLVNKNLIEGIT</sequence>
<evidence type="ECO:0000313" key="6">
    <source>
        <dbReference type="EMBL" id="MDT7831591.1"/>
    </source>
</evidence>
<dbReference type="SUPFAM" id="SSF46894">
    <property type="entry name" value="C-terminal effector domain of the bipartite response regulators"/>
    <property type="match status" value="1"/>
</dbReference>
<evidence type="ECO:0000259" key="5">
    <source>
        <dbReference type="PROSITE" id="PS50110"/>
    </source>
</evidence>
<dbReference type="EMBL" id="JAVTTO010000002">
    <property type="protein sequence ID" value="MDT7831591.1"/>
    <property type="molecule type" value="Genomic_DNA"/>
</dbReference>
<dbReference type="Gene3D" id="3.40.50.2300">
    <property type="match status" value="1"/>
</dbReference>
<dbReference type="SMART" id="SM00448">
    <property type="entry name" value="REC"/>
    <property type="match status" value="1"/>
</dbReference>
<gene>
    <name evidence="6" type="ORF">RQM59_04325</name>
</gene>
<reference evidence="6 7" key="1">
    <citation type="submission" date="2023-09" db="EMBL/GenBank/DDBJ databases">
        <title>Novel taxa isolated from Blanes Bay.</title>
        <authorList>
            <person name="Rey-Velasco X."/>
            <person name="Lucena T."/>
        </authorList>
    </citation>
    <scope>NUCLEOTIDE SEQUENCE [LARGE SCALE GENOMIC DNA]</scope>
    <source>
        <strain evidence="6 7">S356</strain>
    </source>
</reference>
<feature type="modified residue" description="4-aspartylphosphate" evidence="3">
    <location>
        <position position="57"/>
    </location>
</feature>
<keyword evidence="1 3" id="KW-0597">Phosphoprotein</keyword>
<dbReference type="InterPro" id="IPR058245">
    <property type="entry name" value="NreC/VraR/RcsB-like_REC"/>
</dbReference>
<dbReference type="Pfam" id="PF00196">
    <property type="entry name" value="GerE"/>
    <property type="match status" value="1"/>
</dbReference>
<accession>A0ABU3LCZ9</accession>
<dbReference type="CDD" id="cd17535">
    <property type="entry name" value="REC_NarL-like"/>
    <property type="match status" value="1"/>
</dbReference>
<feature type="domain" description="Response regulatory" evidence="5">
    <location>
        <begin position="7"/>
        <end position="122"/>
    </location>
</feature>
<dbReference type="InterPro" id="IPR016032">
    <property type="entry name" value="Sig_transdc_resp-reg_C-effctor"/>
</dbReference>
<name>A0ABU3LCZ9_9FLAO</name>
<organism evidence="6 7">
    <name type="scientific">Asprobacillus argus</name>
    <dbReference type="NCBI Taxonomy" id="3076534"/>
    <lineage>
        <taxon>Bacteria</taxon>
        <taxon>Pseudomonadati</taxon>
        <taxon>Bacteroidota</taxon>
        <taxon>Flavobacteriia</taxon>
        <taxon>Flavobacteriales</taxon>
        <taxon>Flavobacteriaceae</taxon>
        <taxon>Asprobacillus</taxon>
    </lineage>
</organism>
<evidence type="ECO:0000256" key="2">
    <source>
        <dbReference type="ARBA" id="ARBA00023125"/>
    </source>
</evidence>
<dbReference type="InterPro" id="IPR000792">
    <property type="entry name" value="Tscrpt_reg_LuxR_C"/>
</dbReference>
<evidence type="ECO:0000313" key="7">
    <source>
        <dbReference type="Proteomes" id="UP001257277"/>
    </source>
</evidence>
<dbReference type="PANTHER" id="PTHR45566:SF2">
    <property type="entry name" value="NARL SUBFAMILY"/>
    <property type="match status" value="1"/>
</dbReference>
<dbReference type="SUPFAM" id="SSF52172">
    <property type="entry name" value="CheY-like"/>
    <property type="match status" value="1"/>
</dbReference>
<keyword evidence="2" id="KW-0238">DNA-binding</keyword>
<dbReference type="PROSITE" id="PS50110">
    <property type="entry name" value="RESPONSE_REGULATORY"/>
    <property type="match status" value="1"/>
</dbReference>
<dbReference type="SMART" id="SM00421">
    <property type="entry name" value="HTH_LUXR"/>
    <property type="match status" value="1"/>
</dbReference>
<dbReference type="CDD" id="cd06170">
    <property type="entry name" value="LuxR_C_like"/>
    <property type="match status" value="1"/>
</dbReference>
<proteinExistence type="predicted"/>
<evidence type="ECO:0000256" key="1">
    <source>
        <dbReference type="ARBA" id="ARBA00022553"/>
    </source>
</evidence>
<dbReference type="Proteomes" id="UP001257277">
    <property type="component" value="Unassembled WGS sequence"/>
</dbReference>
<dbReference type="InterPro" id="IPR001789">
    <property type="entry name" value="Sig_transdc_resp-reg_receiver"/>
</dbReference>
<protein>
    <submittedName>
        <fullName evidence="6">Response regulator transcription factor</fullName>
    </submittedName>
</protein>
<dbReference type="PROSITE" id="PS50043">
    <property type="entry name" value="HTH_LUXR_2"/>
    <property type="match status" value="1"/>
</dbReference>
<dbReference type="RefSeq" id="WP_349240851.1">
    <property type="nucleotide sequence ID" value="NZ_JAVTTO010000002.1"/>
</dbReference>
<dbReference type="InterPro" id="IPR051015">
    <property type="entry name" value="EvgA-like"/>
</dbReference>
<dbReference type="InterPro" id="IPR011006">
    <property type="entry name" value="CheY-like_superfamily"/>
</dbReference>
<dbReference type="Pfam" id="PF00072">
    <property type="entry name" value="Response_reg"/>
    <property type="match status" value="1"/>
</dbReference>
<keyword evidence="7" id="KW-1185">Reference proteome</keyword>
<dbReference type="PANTHER" id="PTHR45566">
    <property type="entry name" value="HTH-TYPE TRANSCRIPTIONAL REGULATOR YHJB-RELATED"/>
    <property type="match status" value="1"/>
</dbReference>
<feature type="domain" description="HTH luxR-type" evidence="4">
    <location>
        <begin position="143"/>
        <end position="209"/>
    </location>
</feature>
<comment type="caution">
    <text evidence="6">The sequence shown here is derived from an EMBL/GenBank/DDBJ whole genome shotgun (WGS) entry which is preliminary data.</text>
</comment>